<dbReference type="Pfam" id="PF04968">
    <property type="entry name" value="CHORD"/>
    <property type="match status" value="1"/>
</dbReference>
<keyword evidence="2" id="KW-0677">Repeat</keyword>
<dbReference type="InterPro" id="IPR008978">
    <property type="entry name" value="HSP20-like_chaperone"/>
</dbReference>
<reference evidence="7" key="2">
    <citation type="submission" date="2025-09" db="UniProtKB">
        <authorList>
            <consortium name="Ensembl"/>
        </authorList>
    </citation>
    <scope>IDENTIFICATION</scope>
</reference>
<evidence type="ECO:0000256" key="4">
    <source>
        <dbReference type="SAM" id="MobiDB-lite"/>
    </source>
</evidence>
<evidence type="ECO:0000256" key="3">
    <source>
        <dbReference type="ARBA" id="ARBA00022833"/>
    </source>
</evidence>
<name>A0A670YT48_PSETE</name>
<keyword evidence="8" id="KW-1185">Reference proteome</keyword>
<dbReference type="Proteomes" id="UP000472273">
    <property type="component" value="Unplaced"/>
</dbReference>
<reference evidence="7" key="1">
    <citation type="submission" date="2025-08" db="UniProtKB">
        <authorList>
            <consortium name="Ensembl"/>
        </authorList>
    </citation>
    <scope>IDENTIFICATION</scope>
</reference>
<dbReference type="GO" id="GO:0046872">
    <property type="term" value="F:metal ion binding"/>
    <property type="evidence" value="ECO:0007669"/>
    <property type="project" value="UniProtKB-KW"/>
</dbReference>
<sequence length="164" mass="18197">MKYWSCCGIKTTDFAAFLEQKGCSRGKHTWEDKKLVSCRQDWHQTSSQVVVTLYARTPLPHLSSIQANRTGVRGVAFEGEKFFQAQLDLWGVINVEKSFASLLPSKVEIALKKASPVAWARLEQPQSGAEALRPAPREEAATGSSPDDPLQESDDSLGWSEDED</sequence>
<evidence type="ECO:0000256" key="2">
    <source>
        <dbReference type="ARBA" id="ARBA00022737"/>
    </source>
</evidence>
<feature type="compositionally biased region" description="Acidic residues" evidence="4">
    <location>
        <begin position="149"/>
        <end position="164"/>
    </location>
</feature>
<dbReference type="PANTHER" id="PTHR46983">
    <property type="entry name" value="CYSTEINE AND HISTIDINE-RICH DOMAIN-CONTAINING PROTEIN 1"/>
    <property type="match status" value="1"/>
</dbReference>
<dbReference type="OMA" id="DFLSIVX"/>
<dbReference type="Ensembl" id="ENSPTXT00000012196.1">
    <property type="protein sequence ID" value="ENSPTXP00000011811.1"/>
    <property type="gene ID" value="ENSPTXG00000008334.1"/>
</dbReference>
<accession>A0A670YT48</accession>
<feature type="domain" description="CS" evidence="5">
    <location>
        <begin position="35"/>
        <end position="123"/>
    </location>
</feature>
<evidence type="ECO:0008006" key="9">
    <source>
        <dbReference type="Google" id="ProtNLM"/>
    </source>
</evidence>
<keyword evidence="1" id="KW-0479">Metal-binding</keyword>
<evidence type="ECO:0000313" key="7">
    <source>
        <dbReference type="Ensembl" id="ENSPTXP00000011811.1"/>
    </source>
</evidence>
<dbReference type="Gene3D" id="2.60.40.790">
    <property type="match status" value="1"/>
</dbReference>
<evidence type="ECO:0000313" key="8">
    <source>
        <dbReference type="Proteomes" id="UP000472273"/>
    </source>
</evidence>
<dbReference type="InterPro" id="IPR007052">
    <property type="entry name" value="CS_dom"/>
</dbReference>
<dbReference type="PANTHER" id="PTHR46983:SF2">
    <property type="entry name" value="INTEGRIN SUBUNIT BETA 1 BINDING PROTEIN 2"/>
    <property type="match status" value="1"/>
</dbReference>
<keyword evidence="3" id="KW-0862">Zinc</keyword>
<proteinExistence type="predicted"/>
<dbReference type="AlphaFoldDB" id="A0A670YT48"/>
<dbReference type="PROSITE" id="PS51203">
    <property type="entry name" value="CS"/>
    <property type="match status" value="1"/>
</dbReference>
<protein>
    <recommendedName>
        <fullName evidence="9">CS domain-containing protein</fullName>
    </recommendedName>
</protein>
<evidence type="ECO:0000256" key="1">
    <source>
        <dbReference type="ARBA" id="ARBA00022723"/>
    </source>
</evidence>
<dbReference type="Pfam" id="PF04969">
    <property type="entry name" value="CS"/>
    <property type="match status" value="1"/>
</dbReference>
<dbReference type="SUPFAM" id="SSF49764">
    <property type="entry name" value="HSP20-like chaperones"/>
    <property type="match status" value="1"/>
</dbReference>
<dbReference type="Gene3D" id="4.10.1130.20">
    <property type="match status" value="1"/>
</dbReference>
<dbReference type="InterPro" id="IPR039790">
    <property type="entry name" value="CHRD1"/>
</dbReference>
<feature type="region of interest" description="Disordered" evidence="4">
    <location>
        <begin position="122"/>
        <end position="164"/>
    </location>
</feature>
<evidence type="ECO:0000259" key="5">
    <source>
        <dbReference type="PROSITE" id="PS51203"/>
    </source>
</evidence>
<evidence type="ECO:0000259" key="6">
    <source>
        <dbReference type="PROSITE" id="PS51401"/>
    </source>
</evidence>
<dbReference type="GeneTree" id="ENSGT00940000159429"/>
<feature type="domain" description="CHORD" evidence="6">
    <location>
        <begin position="1"/>
        <end position="28"/>
    </location>
</feature>
<organism evidence="7 8">
    <name type="scientific">Pseudonaja textilis</name>
    <name type="common">Eastern brown snake</name>
    <dbReference type="NCBI Taxonomy" id="8673"/>
    <lineage>
        <taxon>Eukaryota</taxon>
        <taxon>Metazoa</taxon>
        <taxon>Chordata</taxon>
        <taxon>Craniata</taxon>
        <taxon>Vertebrata</taxon>
        <taxon>Euteleostomi</taxon>
        <taxon>Lepidosauria</taxon>
        <taxon>Squamata</taxon>
        <taxon>Bifurcata</taxon>
        <taxon>Unidentata</taxon>
        <taxon>Episquamata</taxon>
        <taxon>Toxicofera</taxon>
        <taxon>Serpentes</taxon>
        <taxon>Colubroidea</taxon>
        <taxon>Elapidae</taxon>
        <taxon>Hydrophiinae</taxon>
        <taxon>Pseudonaja</taxon>
    </lineage>
</organism>
<dbReference type="PROSITE" id="PS51401">
    <property type="entry name" value="CHORD"/>
    <property type="match status" value="1"/>
</dbReference>
<dbReference type="InterPro" id="IPR007051">
    <property type="entry name" value="CHORD_dom"/>
</dbReference>